<comment type="subunit">
    <text evidence="3 10">Monomer.</text>
</comment>
<dbReference type="GO" id="GO:0044874">
    <property type="term" value="P:lipoprotein localization to outer membrane"/>
    <property type="evidence" value="ECO:0007669"/>
    <property type="project" value="UniProtKB-UniRule"/>
</dbReference>
<evidence type="ECO:0000313" key="12">
    <source>
        <dbReference type="EMBL" id="VFJ72024.1"/>
    </source>
</evidence>
<keyword evidence="11" id="KW-0472">Membrane</keyword>
<evidence type="ECO:0000256" key="6">
    <source>
        <dbReference type="ARBA" id="ARBA00022729"/>
    </source>
</evidence>
<dbReference type="HAMAP" id="MF_00240">
    <property type="entry name" value="LolA"/>
    <property type="match status" value="1"/>
</dbReference>
<evidence type="ECO:0000256" key="3">
    <source>
        <dbReference type="ARBA" id="ARBA00011245"/>
    </source>
</evidence>
<dbReference type="Gene3D" id="2.50.20.10">
    <property type="entry name" value="Lipoprotein localisation LolA/LolB/LppX"/>
    <property type="match status" value="1"/>
</dbReference>
<proteinExistence type="inferred from homology"/>
<keyword evidence="5 10" id="KW-0813">Transport</keyword>
<sequence length="396" mass="44904">MEMCWRVIAEEQFDDDTVKSGYFGHVLFRIPDSVFSSWLLDPIDTPPPFPGAKSAHKCQREATDWGYSLIFARNPPIALTACAWFIFFFSDIGIMRASHGIYLALSRQLRIYMPAARIPWNENDGEIPHMTRIVLHPSLPWDLPYSDREISRPGMRERHATGIFLNFFYLLQLLLSISALWPVIASADPGRDHPSASQRLQEFIEKIDTLTANFQQTLSDEQGQLLENSRGVAHMARPGRFHWTYHEPYRQTIVADGDRIWFYDEELAQIIVKSWDSFSPDTPAALLTMKGPLEKIFTIEDLGTMGTPKAGAGARTTRQWVRLTPQSPDATFIAIKLGFGEKAIEIMELFDSFGQTTKLEFSNVIVNPRLDPGLFSFTPPTGVDVVESNPGKARHR</sequence>
<keyword evidence="7 10" id="KW-0574">Periplasm</keyword>
<comment type="function">
    <text evidence="10">Participates in the translocation of lipoproteins from the inner membrane to the outer membrane. Only forms a complex with a lipoprotein if the residue after the N-terminal Cys is not an aspartate (The Asp acts as a targeting signal to indicate that the lipoprotein should stay in the inner membrane).</text>
</comment>
<dbReference type="AlphaFoldDB" id="A0A450TTM5"/>
<evidence type="ECO:0000256" key="5">
    <source>
        <dbReference type="ARBA" id="ARBA00022448"/>
    </source>
</evidence>
<dbReference type="InterPro" id="IPR004564">
    <property type="entry name" value="OM_lipoprot_carrier_LolA-like"/>
</dbReference>
<keyword evidence="6" id="KW-0732">Signal</keyword>
<comment type="subcellular location">
    <subcellularLocation>
        <location evidence="1 10">Periplasm</location>
    </subcellularLocation>
</comment>
<evidence type="ECO:0000256" key="1">
    <source>
        <dbReference type="ARBA" id="ARBA00004418"/>
    </source>
</evidence>
<dbReference type="InterPro" id="IPR029046">
    <property type="entry name" value="LolA/LolB/LppX"/>
</dbReference>
<dbReference type="EMBL" id="CAADFE010000030">
    <property type="protein sequence ID" value="VFJ72024.1"/>
    <property type="molecule type" value="Genomic_DNA"/>
</dbReference>
<comment type="similarity">
    <text evidence="2 10">Belongs to the LolA family.</text>
</comment>
<keyword evidence="11" id="KW-0812">Transmembrane</keyword>
<dbReference type="PANTHER" id="PTHR35869">
    <property type="entry name" value="OUTER-MEMBRANE LIPOPROTEIN CARRIER PROTEIN"/>
    <property type="match status" value="1"/>
</dbReference>
<evidence type="ECO:0000256" key="2">
    <source>
        <dbReference type="ARBA" id="ARBA00007615"/>
    </source>
</evidence>
<evidence type="ECO:0000256" key="8">
    <source>
        <dbReference type="ARBA" id="ARBA00022927"/>
    </source>
</evidence>
<evidence type="ECO:0000256" key="11">
    <source>
        <dbReference type="SAM" id="Phobius"/>
    </source>
</evidence>
<protein>
    <recommendedName>
        <fullName evidence="4 10">Outer-membrane lipoprotein carrier protein</fullName>
    </recommendedName>
</protein>
<feature type="transmembrane region" description="Helical" evidence="11">
    <location>
        <begin position="163"/>
        <end position="184"/>
    </location>
</feature>
<evidence type="ECO:0000256" key="4">
    <source>
        <dbReference type="ARBA" id="ARBA00014035"/>
    </source>
</evidence>
<dbReference type="Pfam" id="PF03548">
    <property type="entry name" value="LolA"/>
    <property type="match status" value="1"/>
</dbReference>
<keyword evidence="11" id="KW-1133">Transmembrane helix</keyword>
<name>A0A450TTM5_9GAMM</name>
<dbReference type="PANTHER" id="PTHR35869:SF1">
    <property type="entry name" value="OUTER-MEMBRANE LIPOPROTEIN CARRIER PROTEIN"/>
    <property type="match status" value="1"/>
</dbReference>
<dbReference type="GO" id="GO:0030288">
    <property type="term" value="C:outer membrane-bounded periplasmic space"/>
    <property type="evidence" value="ECO:0007669"/>
    <property type="project" value="TreeGrafter"/>
</dbReference>
<gene>
    <name evidence="10" type="primary">lolA</name>
    <name evidence="12" type="ORF">BECKFW1821C_GA0114237_103028</name>
</gene>
<accession>A0A450TTM5</accession>
<keyword evidence="9 10" id="KW-0143">Chaperone</keyword>
<dbReference type="GO" id="GO:0042953">
    <property type="term" value="P:lipoprotein transport"/>
    <property type="evidence" value="ECO:0007669"/>
    <property type="project" value="InterPro"/>
</dbReference>
<evidence type="ECO:0000256" key="10">
    <source>
        <dbReference type="HAMAP-Rule" id="MF_00240"/>
    </source>
</evidence>
<dbReference type="SUPFAM" id="SSF89392">
    <property type="entry name" value="Prokaryotic lipoproteins and lipoprotein localization factors"/>
    <property type="match status" value="1"/>
</dbReference>
<keyword evidence="8 10" id="KW-0653">Protein transport</keyword>
<reference evidence="12" key="1">
    <citation type="submission" date="2019-02" db="EMBL/GenBank/DDBJ databases">
        <authorList>
            <person name="Gruber-Vodicka R. H."/>
            <person name="Seah K. B. B."/>
        </authorList>
    </citation>
    <scope>NUCLEOTIDE SEQUENCE</scope>
    <source>
        <strain evidence="12">BECK_BZ131</strain>
    </source>
</reference>
<evidence type="ECO:0000256" key="7">
    <source>
        <dbReference type="ARBA" id="ARBA00022764"/>
    </source>
</evidence>
<evidence type="ECO:0000256" key="9">
    <source>
        <dbReference type="ARBA" id="ARBA00023186"/>
    </source>
</evidence>
<dbReference type="InterPro" id="IPR018323">
    <property type="entry name" value="OM_lipoprot_carrier_LolA_Pbac"/>
</dbReference>
<organism evidence="12">
    <name type="scientific">Candidatus Kentrum sp. FW</name>
    <dbReference type="NCBI Taxonomy" id="2126338"/>
    <lineage>
        <taxon>Bacteria</taxon>
        <taxon>Pseudomonadati</taxon>
        <taxon>Pseudomonadota</taxon>
        <taxon>Gammaproteobacteria</taxon>
        <taxon>Candidatus Kentrum</taxon>
    </lineage>
</organism>
<dbReference type="CDD" id="cd16325">
    <property type="entry name" value="LolA"/>
    <property type="match status" value="1"/>
</dbReference>